<organism evidence="4 5">
    <name type="scientific">Oryzomonas rubra</name>
    <dbReference type="NCBI Taxonomy" id="2509454"/>
    <lineage>
        <taxon>Bacteria</taxon>
        <taxon>Pseudomonadati</taxon>
        <taxon>Thermodesulfobacteriota</taxon>
        <taxon>Desulfuromonadia</taxon>
        <taxon>Geobacterales</taxon>
        <taxon>Geobacteraceae</taxon>
        <taxon>Oryzomonas</taxon>
    </lineage>
</organism>
<dbReference type="Proteomes" id="UP000324298">
    <property type="component" value="Unassembled WGS sequence"/>
</dbReference>
<dbReference type="Pfam" id="PF14278">
    <property type="entry name" value="TetR_C_8"/>
    <property type="match status" value="1"/>
</dbReference>
<accession>A0A5A9X5Z7</accession>
<dbReference type="GO" id="GO:0003677">
    <property type="term" value="F:DNA binding"/>
    <property type="evidence" value="ECO:0007669"/>
    <property type="project" value="UniProtKB-UniRule"/>
</dbReference>
<keyword evidence="5" id="KW-1185">Reference proteome</keyword>
<dbReference type="InterPro" id="IPR050624">
    <property type="entry name" value="HTH-type_Tx_Regulator"/>
</dbReference>
<dbReference type="PANTHER" id="PTHR43479">
    <property type="entry name" value="ACREF/ENVCD OPERON REPRESSOR-RELATED"/>
    <property type="match status" value="1"/>
</dbReference>
<dbReference type="SUPFAM" id="SSF46689">
    <property type="entry name" value="Homeodomain-like"/>
    <property type="match status" value="1"/>
</dbReference>
<keyword evidence="1 2" id="KW-0238">DNA-binding</keyword>
<dbReference type="RefSeq" id="WP_149309546.1">
    <property type="nucleotide sequence ID" value="NZ_SRSD01000011.1"/>
</dbReference>
<dbReference type="InterPro" id="IPR001647">
    <property type="entry name" value="HTH_TetR"/>
</dbReference>
<proteinExistence type="predicted"/>
<dbReference type="Gene3D" id="1.10.357.10">
    <property type="entry name" value="Tetracycline Repressor, domain 2"/>
    <property type="match status" value="1"/>
</dbReference>
<feature type="DNA-binding region" description="H-T-H motif" evidence="2">
    <location>
        <begin position="35"/>
        <end position="54"/>
    </location>
</feature>
<evidence type="ECO:0000313" key="5">
    <source>
        <dbReference type="Proteomes" id="UP000324298"/>
    </source>
</evidence>
<sequence>MAIKNNNDRRVLRSRSLLFKALLALMKEMDYKSIGVKDLTDKADIARPTFYRNYESIDDILIEEMDRRFDEYFRIIKVDVLAGNFLSASEKLFKIWKKNRILFMAMQKANINHKILDRFDEYALRIKKIASGNRELSTKSLFAIHFFAGGAYMVLNNWLQNNMETPTDELSELLKESFEFLAAQ</sequence>
<comment type="caution">
    <text evidence="4">The sequence shown here is derived from an EMBL/GenBank/DDBJ whole genome shotgun (WGS) entry which is preliminary data.</text>
</comment>
<dbReference type="PROSITE" id="PS50977">
    <property type="entry name" value="HTH_TETR_2"/>
    <property type="match status" value="1"/>
</dbReference>
<dbReference type="AlphaFoldDB" id="A0A5A9X5Z7"/>
<evidence type="ECO:0000259" key="3">
    <source>
        <dbReference type="PROSITE" id="PS50977"/>
    </source>
</evidence>
<feature type="domain" description="HTH tetR-type" evidence="3">
    <location>
        <begin position="12"/>
        <end position="72"/>
    </location>
</feature>
<dbReference type="InterPro" id="IPR039532">
    <property type="entry name" value="TetR_C_Firmicutes"/>
</dbReference>
<dbReference type="OrthoDB" id="5394806at2"/>
<dbReference type="InterPro" id="IPR009057">
    <property type="entry name" value="Homeodomain-like_sf"/>
</dbReference>
<evidence type="ECO:0000313" key="4">
    <source>
        <dbReference type="EMBL" id="KAA0888370.1"/>
    </source>
</evidence>
<name>A0A5A9X5Z7_9BACT</name>
<protein>
    <submittedName>
        <fullName evidence="4">TetR/AcrR family transcriptional regulator</fullName>
    </submittedName>
</protein>
<dbReference type="PANTHER" id="PTHR43479:SF11">
    <property type="entry name" value="ACREF_ENVCD OPERON REPRESSOR-RELATED"/>
    <property type="match status" value="1"/>
</dbReference>
<reference evidence="4 5" key="1">
    <citation type="submission" date="2019-04" db="EMBL/GenBank/DDBJ databases">
        <title>Geobacter ruber sp. nov., ferric-reducing bacteria isolated from paddy soil.</title>
        <authorList>
            <person name="Xu Z."/>
            <person name="Masuda Y."/>
            <person name="Itoh H."/>
            <person name="Senoo K."/>
        </authorList>
    </citation>
    <scope>NUCLEOTIDE SEQUENCE [LARGE SCALE GENOMIC DNA]</scope>
    <source>
        <strain evidence="4 5">Red88</strain>
    </source>
</reference>
<evidence type="ECO:0000256" key="2">
    <source>
        <dbReference type="PROSITE-ProRule" id="PRU00335"/>
    </source>
</evidence>
<evidence type="ECO:0000256" key="1">
    <source>
        <dbReference type="ARBA" id="ARBA00023125"/>
    </source>
</evidence>
<gene>
    <name evidence="4" type="ORF">ET418_16700</name>
</gene>
<dbReference type="EMBL" id="SRSD01000011">
    <property type="protein sequence ID" value="KAA0888370.1"/>
    <property type="molecule type" value="Genomic_DNA"/>
</dbReference>